<comment type="function">
    <text evidence="11">Catalyzes the phosphorylation of the hydroxyl group of 4-methyl-5-beta-hydroxyethylthiazole (THZ).</text>
</comment>
<feature type="binding site" evidence="11">
    <location>
        <position position="122"/>
    </location>
    <ligand>
        <name>ATP</name>
        <dbReference type="ChEBI" id="CHEBI:30616"/>
    </ligand>
</feature>
<keyword evidence="4 11" id="KW-0808">Transferase</keyword>
<dbReference type="PRINTS" id="PR01099">
    <property type="entry name" value="HYETHTZKNASE"/>
</dbReference>
<gene>
    <name evidence="11" type="primary">thiM</name>
    <name evidence="12" type="ordered locus">Tter_0648</name>
</gene>
<keyword evidence="8 11" id="KW-0067">ATP-binding</keyword>
<evidence type="ECO:0000313" key="12">
    <source>
        <dbReference type="EMBL" id="ACZ41565.1"/>
    </source>
</evidence>
<dbReference type="eggNOG" id="COG2145">
    <property type="taxonomic scope" value="Bacteria"/>
</dbReference>
<dbReference type="EC" id="2.7.1.50" evidence="11"/>
<dbReference type="GO" id="GO:0009228">
    <property type="term" value="P:thiamine biosynthetic process"/>
    <property type="evidence" value="ECO:0007669"/>
    <property type="project" value="UniProtKB-KW"/>
</dbReference>
<keyword evidence="13" id="KW-1185">Reference proteome</keyword>
<dbReference type="GO" id="GO:0000287">
    <property type="term" value="F:magnesium ion binding"/>
    <property type="evidence" value="ECO:0007669"/>
    <property type="project" value="UniProtKB-UniRule"/>
</dbReference>
<feature type="binding site" evidence="11">
    <location>
        <position position="166"/>
    </location>
    <ligand>
        <name>ATP</name>
        <dbReference type="ChEBI" id="CHEBI:30616"/>
    </ligand>
</feature>
<comment type="pathway">
    <text evidence="3 11">Cofactor biosynthesis; thiamine diphosphate biosynthesis; 4-methyl-5-(2-phosphoethyl)-thiazole from 5-(2-hydroxyethyl)-4-methylthiazole: step 1/1.</text>
</comment>
<accession>D1CF59</accession>
<dbReference type="GO" id="GO:0004417">
    <property type="term" value="F:hydroxyethylthiazole kinase activity"/>
    <property type="evidence" value="ECO:0007669"/>
    <property type="project" value="UniProtKB-UniRule"/>
</dbReference>
<dbReference type="STRING" id="525904.Tter_0648"/>
<dbReference type="Pfam" id="PF02110">
    <property type="entry name" value="HK"/>
    <property type="match status" value="1"/>
</dbReference>
<dbReference type="OrthoDB" id="9778146at2"/>
<evidence type="ECO:0000256" key="3">
    <source>
        <dbReference type="ARBA" id="ARBA00004868"/>
    </source>
</evidence>
<comment type="catalytic activity">
    <reaction evidence="1 11">
        <text>5-(2-hydroxyethyl)-4-methylthiazole + ATP = 4-methyl-5-(2-phosphooxyethyl)-thiazole + ADP + H(+)</text>
        <dbReference type="Rhea" id="RHEA:24212"/>
        <dbReference type="ChEBI" id="CHEBI:15378"/>
        <dbReference type="ChEBI" id="CHEBI:17957"/>
        <dbReference type="ChEBI" id="CHEBI:30616"/>
        <dbReference type="ChEBI" id="CHEBI:58296"/>
        <dbReference type="ChEBI" id="CHEBI:456216"/>
        <dbReference type="EC" id="2.7.1.50"/>
    </reaction>
</comment>
<name>D1CF59_THET1</name>
<evidence type="ECO:0000256" key="5">
    <source>
        <dbReference type="ARBA" id="ARBA00022723"/>
    </source>
</evidence>
<dbReference type="InterPro" id="IPR029056">
    <property type="entry name" value="Ribokinase-like"/>
</dbReference>
<evidence type="ECO:0000256" key="10">
    <source>
        <dbReference type="ARBA" id="ARBA00022977"/>
    </source>
</evidence>
<evidence type="ECO:0000256" key="8">
    <source>
        <dbReference type="ARBA" id="ARBA00022840"/>
    </source>
</evidence>
<evidence type="ECO:0000256" key="6">
    <source>
        <dbReference type="ARBA" id="ARBA00022741"/>
    </source>
</evidence>
<dbReference type="InterPro" id="IPR000417">
    <property type="entry name" value="Hyethyz_kinase"/>
</dbReference>
<evidence type="ECO:0000256" key="9">
    <source>
        <dbReference type="ARBA" id="ARBA00022842"/>
    </source>
</evidence>
<dbReference type="UniPathway" id="UPA00060">
    <property type="reaction ID" value="UER00139"/>
</dbReference>
<reference evidence="13" key="1">
    <citation type="journal article" date="2010" name="Stand. Genomic Sci.">
        <title>Complete genome sequence of 'Thermobaculum terrenum' type strain (YNP1).</title>
        <authorList>
            <person name="Kiss H."/>
            <person name="Cleland D."/>
            <person name="Lapidus A."/>
            <person name="Lucas S."/>
            <person name="Glavina Del Rio T."/>
            <person name="Nolan M."/>
            <person name="Tice H."/>
            <person name="Han C."/>
            <person name="Goodwin L."/>
            <person name="Pitluck S."/>
            <person name="Liolios K."/>
            <person name="Ivanova N."/>
            <person name="Mavromatis K."/>
            <person name="Ovchinnikova G."/>
            <person name="Pati A."/>
            <person name="Chen A."/>
            <person name="Palaniappan K."/>
            <person name="Land M."/>
            <person name="Hauser L."/>
            <person name="Chang Y."/>
            <person name="Jeffries C."/>
            <person name="Lu M."/>
            <person name="Brettin T."/>
            <person name="Detter J."/>
            <person name="Goker M."/>
            <person name="Tindall B."/>
            <person name="Beck B."/>
            <person name="McDermott T."/>
            <person name="Woyke T."/>
            <person name="Bristow J."/>
            <person name="Eisen J."/>
            <person name="Markowitz V."/>
            <person name="Hugenholtz P."/>
            <person name="Kyrpides N."/>
            <person name="Klenk H."/>
            <person name="Cheng J."/>
        </authorList>
    </citation>
    <scope>NUCLEOTIDE SEQUENCE [LARGE SCALE GENOMIC DNA]</scope>
    <source>
        <strain evidence="13">ATCC BAA-798 / YNP1</strain>
    </source>
</reference>
<dbReference type="EMBL" id="CP001825">
    <property type="protein sequence ID" value="ACZ41565.1"/>
    <property type="molecule type" value="Genomic_DNA"/>
</dbReference>
<dbReference type="PIRSF" id="PIRSF000513">
    <property type="entry name" value="Thz_kinase"/>
    <property type="match status" value="1"/>
</dbReference>
<evidence type="ECO:0000256" key="1">
    <source>
        <dbReference type="ARBA" id="ARBA00001771"/>
    </source>
</evidence>
<evidence type="ECO:0000313" key="13">
    <source>
        <dbReference type="Proteomes" id="UP000000323"/>
    </source>
</evidence>
<dbReference type="RefSeq" id="WP_012874600.1">
    <property type="nucleotide sequence ID" value="NC_013525.1"/>
</dbReference>
<proteinExistence type="inferred from homology"/>
<evidence type="ECO:0000256" key="11">
    <source>
        <dbReference type="HAMAP-Rule" id="MF_00228"/>
    </source>
</evidence>
<dbReference type="KEGG" id="ttr:Tter_0648"/>
<comment type="similarity">
    <text evidence="11">Belongs to the Thz kinase family.</text>
</comment>
<sequence>MNYEVKAVETLRIVARNKPLVHHITNIVVANDTANLTLGLGALPVMADAVEEVEEMTASAKALILNIGTLSGESIEAMMRAGRSAAAHNVPIVLDPVGAGATKLRTETALRILEELPVTVVRGNRGEIGALVGSGQVRGVEAVGDEDPRDVARRFFERFGVVTAVTGVFDVIVGKNKVFEVHNGHPLLARITGSGCMATTAVGVFLTTGEDPALQTALALGSYGVAAERAAKHEPGPGTFRSKLLDEAAALLTKGVDGIDIREVED</sequence>
<dbReference type="SUPFAM" id="SSF53613">
    <property type="entry name" value="Ribokinase-like"/>
    <property type="match status" value="1"/>
</dbReference>
<organism evidence="12 13">
    <name type="scientific">Thermobaculum terrenum (strain ATCC BAA-798 / CCMEE 7001 / YNP1)</name>
    <dbReference type="NCBI Taxonomy" id="525904"/>
    <lineage>
        <taxon>Bacteria</taxon>
        <taxon>Bacillati</taxon>
        <taxon>Chloroflexota</taxon>
        <taxon>Chloroflexia</taxon>
        <taxon>Candidatus Thermobaculales</taxon>
        <taxon>Candidatus Thermobaculaceae</taxon>
        <taxon>Thermobaculum</taxon>
    </lineage>
</organism>
<keyword evidence="5 11" id="KW-0479">Metal-binding</keyword>
<keyword evidence="9 11" id="KW-0460">Magnesium</keyword>
<dbReference type="HAMAP" id="MF_00228">
    <property type="entry name" value="Thz_kinase"/>
    <property type="match status" value="1"/>
</dbReference>
<keyword evidence="10 11" id="KW-0784">Thiamine biosynthesis</keyword>
<dbReference type="CDD" id="cd01170">
    <property type="entry name" value="THZ_kinase"/>
    <property type="match status" value="1"/>
</dbReference>
<feature type="binding site" evidence="11">
    <location>
        <position position="46"/>
    </location>
    <ligand>
        <name>substrate</name>
    </ligand>
</feature>
<dbReference type="HOGENOM" id="CLU_019943_0_1_0"/>
<keyword evidence="6 11" id="KW-0547">Nucleotide-binding</keyword>
<dbReference type="Proteomes" id="UP000000323">
    <property type="component" value="Chromosome 1"/>
</dbReference>
<dbReference type="NCBIfam" id="NF006830">
    <property type="entry name" value="PRK09355.1"/>
    <property type="match status" value="1"/>
</dbReference>
<evidence type="ECO:0000256" key="7">
    <source>
        <dbReference type="ARBA" id="ARBA00022777"/>
    </source>
</evidence>
<dbReference type="AlphaFoldDB" id="D1CF59"/>
<comment type="cofactor">
    <cofactor evidence="2 11">
        <name>Mg(2+)</name>
        <dbReference type="ChEBI" id="CHEBI:18420"/>
    </cofactor>
</comment>
<feature type="binding site" evidence="11">
    <location>
        <position position="193"/>
    </location>
    <ligand>
        <name>substrate</name>
    </ligand>
</feature>
<protein>
    <recommendedName>
        <fullName evidence="11">Hydroxyethylthiazole kinase</fullName>
        <ecNumber evidence="11">2.7.1.50</ecNumber>
    </recommendedName>
    <alternativeName>
        <fullName evidence="11">4-methyl-5-beta-hydroxyethylthiazole kinase</fullName>
        <shortName evidence="11">TH kinase</shortName>
        <shortName evidence="11">Thz kinase</shortName>
    </alternativeName>
</protein>
<dbReference type="GO" id="GO:0005524">
    <property type="term" value="F:ATP binding"/>
    <property type="evidence" value="ECO:0007669"/>
    <property type="project" value="UniProtKB-UniRule"/>
</dbReference>
<evidence type="ECO:0000256" key="4">
    <source>
        <dbReference type="ARBA" id="ARBA00022679"/>
    </source>
</evidence>
<evidence type="ECO:0000256" key="2">
    <source>
        <dbReference type="ARBA" id="ARBA00001946"/>
    </source>
</evidence>
<dbReference type="GO" id="GO:0009229">
    <property type="term" value="P:thiamine diphosphate biosynthetic process"/>
    <property type="evidence" value="ECO:0007669"/>
    <property type="project" value="UniProtKB-UniRule"/>
</dbReference>
<dbReference type="Gene3D" id="3.40.1190.20">
    <property type="match status" value="1"/>
</dbReference>
<keyword evidence="7 11" id="KW-0418">Kinase</keyword>